<proteinExistence type="predicted"/>
<evidence type="ECO:0000313" key="3">
    <source>
        <dbReference type="Proteomes" id="UP000032366"/>
    </source>
</evidence>
<dbReference type="EMBL" id="JXWY01000033">
    <property type="protein sequence ID" value="KIX90922.1"/>
    <property type="molecule type" value="Genomic_DNA"/>
</dbReference>
<dbReference type="Proteomes" id="UP000032366">
    <property type="component" value="Unassembled WGS sequence"/>
</dbReference>
<reference evidence="2 3" key="1">
    <citation type="submission" date="2015-01" db="EMBL/GenBank/DDBJ databases">
        <authorList>
            <person name="Guo J."/>
        </authorList>
    </citation>
    <scope>NUCLEOTIDE SEQUENCE [LARGE SCALE GENOMIC DNA]</scope>
    <source>
        <strain evidence="2 3">DSM 22147</strain>
    </source>
</reference>
<protein>
    <submittedName>
        <fullName evidence="2">Uncharacterized protein</fullName>
    </submittedName>
</protein>
<comment type="caution">
    <text evidence="2">The sequence shown here is derived from an EMBL/GenBank/DDBJ whole genome shotgun (WGS) entry which is preliminary data.</text>
</comment>
<keyword evidence="1" id="KW-0812">Transmembrane</keyword>
<accession>A0ABR5C882</accession>
<name>A0ABR5C882_9STAP</name>
<evidence type="ECO:0000256" key="1">
    <source>
        <dbReference type="SAM" id="Phobius"/>
    </source>
</evidence>
<evidence type="ECO:0000313" key="2">
    <source>
        <dbReference type="EMBL" id="KIX90922.1"/>
    </source>
</evidence>
<keyword evidence="1" id="KW-1133">Transmembrane helix</keyword>
<gene>
    <name evidence="2" type="ORF">TP70_05450</name>
</gene>
<feature type="transmembrane region" description="Helical" evidence="1">
    <location>
        <begin position="38"/>
        <end position="62"/>
    </location>
</feature>
<keyword evidence="3" id="KW-1185">Reference proteome</keyword>
<sequence>MKMVTSYWFSLFIALMFVSFSTPMTAFTSINSIGHGMVFVSIFVIKVVVLFIIYKVAATLIVKALT</sequence>
<organism evidence="2 3">
    <name type="scientific">Staphylococcus microti</name>
    <dbReference type="NCBI Taxonomy" id="569857"/>
    <lineage>
        <taxon>Bacteria</taxon>
        <taxon>Bacillati</taxon>
        <taxon>Bacillota</taxon>
        <taxon>Bacilli</taxon>
        <taxon>Bacillales</taxon>
        <taxon>Staphylococcaceae</taxon>
        <taxon>Staphylococcus</taxon>
    </lineage>
</organism>
<keyword evidence="1" id="KW-0472">Membrane</keyword>